<accession>A0A9J6C0Z7</accession>
<dbReference type="AlphaFoldDB" id="A0A9J6C0Z7"/>
<organism evidence="1 2">
    <name type="scientific">Polypedilum vanderplanki</name>
    <name type="common">Sleeping chironomid midge</name>
    <dbReference type="NCBI Taxonomy" id="319348"/>
    <lineage>
        <taxon>Eukaryota</taxon>
        <taxon>Metazoa</taxon>
        <taxon>Ecdysozoa</taxon>
        <taxon>Arthropoda</taxon>
        <taxon>Hexapoda</taxon>
        <taxon>Insecta</taxon>
        <taxon>Pterygota</taxon>
        <taxon>Neoptera</taxon>
        <taxon>Endopterygota</taxon>
        <taxon>Diptera</taxon>
        <taxon>Nematocera</taxon>
        <taxon>Chironomoidea</taxon>
        <taxon>Chironomidae</taxon>
        <taxon>Chironominae</taxon>
        <taxon>Polypedilum</taxon>
        <taxon>Polypedilum</taxon>
    </lineage>
</organism>
<evidence type="ECO:0008006" key="3">
    <source>
        <dbReference type="Google" id="ProtNLM"/>
    </source>
</evidence>
<proteinExistence type="predicted"/>
<sequence length="278" mass="32295">MASSVKQGFATLKKVHVNKRFSVGLGAQVPEAYRKFWAEWMERQPAAVHYIPNEGRFKRNQKTGEVVPIQNVHIPLKRVVEENFGIWGGEAVIQGFKKPEMKHRKPCFWVPTLKRSAVRSEVLNEFFSVTLTDRTITLIHEHHGFDHYLLKSPACDLRSVLALKIKRKILIDLLNGCPAWDHNKTRQDEVKKEFSQYLEQYTPEEIEWYGLTYAEALAKTQKMIKEANPIVPHKQIFREKLIEQLKQAGLEEVTGEKAADEESSWLKKLNPFSKKKEF</sequence>
<dbReference type="EMBL" id="JADBJN010000002">
    <property type="protein sequence ID" value="KAG5675844.1"/>
    <property type="molecule type" value="Genomic_DNA"/>
</dbReference>
<dbReference type="PANTHER" id="PTHR13528">
    <property type="entry name" value="39S RIBOSOMAL PROTEIN L28, MITOCHONDRIAL"/>
    <property type="match status" value="1"/>
</dbReference>
<dbReference type="OrthoDB" id="361870at2759"/>
<dbReference type="InterPro" id="IPR026569">
    <property type="entry name" value="Ribosomal_bL28"/>
</dbReference>
<dbReference type="PANTHER" id="PTHR13528:SF2">
    <property type="entry name" value="LARGE RIBOSOMAL SUBUNIT PROTEIN BL28M"/>
    <property type="match status" value="1"/>
</dbReference>
<name>A0A9J6C0Z7_POLVA</name>
<dbReference type="GO" id="GO:0005762">
    <property type="term" value="C:mitochondrial large ribosomal subunit"/>
    <property type="evidence" value="ECO:0007669"/>
    <property type="project" value="TreeGrafter"/>
</dbReference>
<gene>
    <name evidence="1" type="ORF">PVAND_005714</name>
</gene>
<comment type="caution">
    <text evidence="1">The sequence shown here is derived from an EMBL/GenBank/DDBJ whole genome shotgun (WGS) entry which is preliminary data.</text>
</comment>
<protein>
    <recommendedName>
        <fullName evidence="3">39S ribosomal protein L28, mitochondrial</fullName>
    </recommendedName>
</protein>
<evidence type="ECO:0000313" key="1">
    <source>
        <dbReference type="EMBL" id="KAG5675844.1"/>
    </source>
</evidence>
<reference evidence="1" key="1">
    <citation type="submission" date="2021-03" db="EMBL/GenBank/DDBJ databases">
        <title>Chromosome level genome of the anhydrobiotic midge Polypedilum vanderplanki.</title>
        <authorList>
            <person name="Yoshida Y."/>
            <person name="Kikawada T."/>
            <person name="Gusev O."/>
        </authorList>
    </citation>
    <scope>NUCLEOTIDE SEQUENCE</scope>
    <source>
        <strain evidence="1">NIAS01</strain>
        <tissue evidence="1">Whole body or cell culture</tissue>
    </source>
</reference>
<evidence type="ECO:0000313" key="2">
    <source>
        <dbReference type="Proteomes" id="UP001107558"/>
    </source>
</evidence>
<dbReference type="GO" id="GO:0003735">
    <property type="term" value="F:structural constituent of ribosome"/>
    <property type="evidence" value="ECO:0007669"/>
    <property type="project" value="InterPro"/>
</dbReference>
<keyword evidence="2" id="KW-1185">Reference proteome</keyword>
<dbReference type="Proteomes" id="UP001107558">
    <property type="component" value="Chromosome 2"/>
</dbReference>